<dbReference type="Proteomes" id="UP000198683">
    <property type="component" value="Unassembled WGS sequence"/>
</dbReference>
<dbReference type="RefSeq" id="WP_090772933.1">
    <property type="nucleotide sequence ID" value="NZ_FNFB01000033.1"/>
</dbReference>
<organism evidence="1 2">
    <name type="scientific">Nonomuraea maritima</name>
    <dbReference type="NCBI Taxonomy" id="683260"/>
    <lineage>
        <taxon>Bacteria</taxon>
        <taxon>Bacillati</taxon>
        <taxon>Actinomycetota</taxon>
        <taxon>Actinomycetes</taxon>
        <taxon>Streptosporangiales</taxon>
        <taxon>Streptosporangiaceae</taxon>
        <taxon>Nonomuraea</taxon>
    </lineage>
</organism>
<name>A0A1G9P2A9_9ACTN</name>
<sequence length="68" mass="7381">MMQVIMRFGDRLLERLVPRMTALASGPCQCVRSCCMKDGGLPALRGTYIEHCFSGSACTGCRLTGGYC</sequence>
<dbReference type="STRING" id="683260.SAMN05421874_13310"/>
<dbReference type="EMBL" id="FNFB01000033">
    <property type="protein sequence ID" value="SDL93022.1"/>
    <property type="molecule type" value="Genomic_DNA"/>
</dbReference>
<reference evidence="1 2" key="1">
    <citation type="submission" date="2016-10" db="EMBL/GenBank/DDBJ databases">
        <authorList>
            <person name="de Groot N.N."/>
        </authorList>
    </citation>
    <scope>NUCLEOTIDE SEQUENCE [LARGE SCALE GENOMIC DNA]</scope>
    <source>
        <strain evidence="1 2">CGMCC 4.5681</strain>
    </source>
</reference>
<evidence type="ECO:0000313" key="1">
    <source>
        <dbReference type="EMBL" id="SDL93022.1"/>
    </source>
</evidence>
<dbReference type="AlphaFoldDB" id="A0A1G9P2A9"/>
<dbReference type="OrthoDB" id="3538366at2"/>
<evidence type="ECO:0000313" key="2">
    <source>
        <dbReference type="Proteomes" id="UP000198683"/>
    </source>
</evidence>
<proteinExistence type="predicted"/>
<gene>
    <name evidence="1" type="ORF">SAMN05421874_13310</name>
</gene>
<accession>A0A1G9P2A9</accession>
<protein>
    <submittedName>
        <fullName evidence="1">Uncharacterized protein</fullName>
    </submittedName>
</protein>
<keyword evidence="2" id="KW-1185">Reference proteome</keyword>